<evidence type="ECO:0000313" key="1">
    <source>
        <dbReference type="EMBL" id="CAH2350207.1"/>
    </source>
</evidence>
<evidence type="ECO:0000313" key="2">
    <source>
        <dbReference type="Proteomes" id="UP000837801"/>
    </source>
</evidence>
<comment type="caution">
    <text evidence="1">The sequence shown here is derived from an EMBL/GenBank/DDBJ whole genome shotgun (WGS) entry which is preliminary data.</text>
</comment>
<reference evidence="1" key="1">
    <citation type="submission" date="2022-03" db="EMBL/GenBank/DDBJ databases">
        <authorList>
            <person name="Legras J.-L."/>
            <person name="Devillers H."/>
            <person name="Grondin C."/>
        </authorList>
    </citation>
    <scope>NUCLEOTIDE SEQUENCE</scope>
    <source>
        <strain evidence="1">CLIB 1423</strain>
    </source>
</reference>
<dbReference type="EMBL" id="CAKXYY010000001">
    <property type="protein sequence ID" value="CAH2350207.1"/>
    <property type="molecule type" value="Genomic_DNA"/>
</dbReference>
<accession>A0A9P0QKS0</accession>
<sequence>MPASNLEFYLIKAYICPSLDSALEFFRDLANTVLRVVKDIPEPEFYFLLYNNNTMGEDVDLNYQDIFVQLDKCDSRLRTINVQLTRSKSQILQDLPNFMEMKQILIETFKKFISPAVSESIESFEQILHKLVIRPNNVSKYVAFFTNSSIDLRLIYEKLSALISELDKTDSNLTEVLSESIRFSDFLVGSKTYQENSPLYQEYERRVRNSQNQELLEYPEYLLELDFVQLNLYDESYKSATCTKMNKNLLSLYHIAYLSLRMLDEQDDLCFGITVHLKNSCKSSVNVPYLEDLITIIRGFMVTNSDKSYYIIGELLIMRSNDYSVIPNLKRRINYMRGNFMQHYQLYTVFRRVFQLVCKKSDTNGWNTFSSFGDYFDDFFKHFKSLVELLDHDQGNHDNKTFEKFFNNDVKTMELYREIKKLTVLSNKMSSIFCSKVSDELFMKR</sequence>
<dbReference type="Proteomes" id="UP000837801">
    <property type="component" value="Unassembled WGS sequence"/>
</dbReference>
<dbReference type="AlphaFoldDB" id="A0A9P0QKS0"/>
<proteinExistence type="predicted"/>
<protein>
    <submittedName>
        <fullName evidence="1">Uncharacterized protein</fullName>
    </submittedName>
</protein>
<gene>
    <name evidence="1" type="ORF">CLIB1423_01S04918</name>
</gene>
<keyword evidence="2" id="KW-1185">Reference proteome</keyword>
<organism evidence="1 2">
    <name type="scientific">[Candida] railenensis</name>
    <dbReference type="NCBI Taxonomy" id="45579"/>
    <lineage>
        <taxon>Eukaryota</taxon>
        <taxon>Fungi</taxon>
        <taxon>Dikarya</taxon>
        <taxon>Ascomycota</taxon>
        <taxon>Saccharomycotina</taxon>
        <taxon>Pichiomycetes</taxon>
        <taxon>Debaryomycetaceae</taxon>
        <taxon>Kurtzmaniella</taxon>
    </lineage>
</organism>
<name>A0A9P0QKS0_9ASCO</name>